<keyword evidence="3" id="KW-1185">Reference proteome</keyword>
<reference evidence="2 3" key="1">
    <citation type="journal article" date="2014" name="PLoS ONE">
        <title>Global Analysis of Gene Expression Profiles in Physic Nut (Jatropha curcas L.) Seedlings Exposed to Salt Stress.</title>
        <authorList>
            <person name="Zhang L."/>
            <person name="Zhang C."/>
            <person name="Wu P."/>
            <person name="Chen Y."/>
            <person name="Li M."/>
            <person name="Jiang H."/>
            <person name="Wu G."/>
        </authorList>
    </citation>
    <scope>NUCLEOTIDE SEQUENCE [LARGE SCALE GENOMIC DNA]</scope>
    <source>
        <strain evidence="3">cv. GZQX0401</strain>
        <tissue evidence="2">Young leaves</tissue>
    </source>
</reference>
<sequence length="136" mass="14772">MIGCFVTRIATYLRVWNPARPIYDNIGGGRGTRLDLDVMIHMKLVEKIGDSYYLMGARADSSDDEAHQDAGGANIEEDTPPPFPDFGVSSGVGTFEAGPSFQGTSNMSNDEGSLDFRLDTMQGQYQGISTQLQTVL</sequence>
<proteinExistence type="predicted"/>
<dbReference type="Proteomes" id="UP000027138">
    <property type="component" value="Unassembled WGS sequence"/>
</dbReference>
<name>A0A067JJM9_JATCU</name>
<evidence type="ECO:0000313" key="3">
    <source>
        <dbReference type="Proteomes" id="UP000027138"/>
    </source>
</evidence>
<evidence type="ECO:0000256" key="1">
    <source>
        <dbReference type="SAM" id="MobiDB-lite"/>
    </source>
</evidence>
<gene>
    <name evidence="2" type="ORF">JCGZ_00513</name>
</gene>
<accession>A0A067JJM9</accession>
<protein>
    <submittedName>
        <fullName evidence="2">Uncharacterized protein</fullName>
    </submittedName>
</protein>
<feature type="compositionally biased region" description="Polar residues" evidence="1">
    <location>
        <begin position="101"/>
        <end position="111"/>
    </location>
</feature>
<dbReference type="EMBL" id="KK915297">
    <property type="protein sequence ID" value="KDP23048.1"/>
    <property type="molecule type" value="Genomic_DNA"/>
</dbReference>
<dbReference type="AlphaFoldDB" id="A0A067JJM9"/>
<feature type="region of interest" description="Disordered" evidence="1">
    <location>
        <begin position="60"/>
        <end position="114"/>
    </location>
</feature>
<evidence type="ECO:0000313" key="2">
    <source>
        <dbReference type="EMBL" id="KDP23048.1"/>
    </source>
</evidence>
<organism evidence="2 3">
    <name type="scientific">Jatropha curcas</name>
    <name type="common">Barbados nut</name>
    <dbReference type="NCBI Taxonomy" id="180498"/>
    <lineage>
        <taxon>Eukaryota</taxon>
        <taxon>Viridiplantae</taxon>
        <taxon>Streptophyta</taxon>
        <taxon>Embryophyta</taxon>
        <taxon>Tracheophyta</taxon>
        <taxon>Spermatophyta</taxon>
        <taxon>Magnoliopsida</taxon>
        <taxon>eudicotyledons</taxon>
        <taxon>Gunneridae</taxon>
        <taxon>Pentapetalae</taxon>
        <taxon>rosids</taxon>
        <taxon>fabids</taxon>
        <taxon>Malpighiales</taxon>
        <taxon>Euphorbiaceae</taxon>
        <taxon>Crotonoideae</taxon>
        <taxon>Jatropheae</taxon>
        <taxon>Jatropha</taxon>
    </lineage>
</organism>